<protein>
    <recommendedName>
        <fullName evidence="1">Molybdopterin-guanine dinucleotide biosynthesis protein B (MobB) domain-containing protein</fullName>
    </recommendedName>
</protein>
<dbReference type="InterPro" id="IPR004435">
    <property type="entry name" value="MobB_dom"/>
</dbReference>
<dbReference type="InterPro" id="IPR052539">
    <property type="entry name" value="MGD_biosynthesis_adapter"/>
</dbReference>
<gene>
    <name evidence="2" type="ORF">SA87_10930</name>
</gene>
<feature type="domain" description="Molybdopterin-guanine dinucleotide biosynthesis protein B (MobB)" evidence="1">
    <location>
        <begin position="4"/>
        <end position="145"/>
    </location>
</feature>
<dbReference type="GO" id="GO:0005525">
    <property type="term" value="F:GTP binding"/>
    <property type="evidence" value="ECO:0007669"/>
    <property type="project" value="InterPro"/>
</dbReference>
<proteinExistence type="predicted"/>
<dbReference type="Proteomes" id="UP000243024">
    <property type="component" value="Unassembled WGS sequence"/>
</dbReference>
<dbReference type="EMBL" id="JXBB01000001">
    <property type="protein sequence ID" value="OAR05407.1"/>
    <property type="molecule type" value="Genomic_DNA"/>
</dbReference>
<evidence type="ECO:0000313" key="2">
    <source>
        <dbReference type="EMBL" id="OAR05407.1"/>
    </source>
</evidence>
<dbReference type="GO" id="GO:0006777">
    <property type="term" value="P:Mo-molybdopterin cofactor biosynthetic process"/>
    <property type="evidence" value="ECO:0007669"/>
    <property type="project" value="InterPro"/>
</dbReference>
<dbReference type="InterPro" id="IPR027417">
    <property type="entry name" value="P-loop_NTPase"/>
</dbReference>
<reference evidence="2 3" key="1">
    <citation type="submission" date="2015-09" db="EMBL/GenBank/DDBJ databases">
        <title>Draft genome sequence of Hydrogenibacillus schlegelii DSM 2000.</title>
        <authorList>
            <person name="Hemp J."/>
        </authorList>
    </citation>
    <scope>NUCLEOTIDE SEQUENCE [LARGE SCALE GENOMIC DNA]</scope>
    <source>
        <strain evidence="2 3">MA 48</strain>
    </source>
</reference>
<dbReference type="Gene3D" id="3.40.50.300">
    <property type="entry name" value="P-loop containing nucleotide triphosphate hydrolases"/>
    <property type="match status" value="1"/>
</dbReference>
<comment type="caution">
    <text evidence="2">The sequence shown here is derived from an EMBL/GenBank/DDBJ whole genome shotgun (WGS) entry which is preliminary data.</text>
</comment>
<dbReference type="SUPFAM" id="SSF52540">
    <property type="entry name" value="P-loop containing nucleoside triphosphate hydrolases"/>
    <property type="match status" value="1"/>
</dbReference>
<dbReference type="AlphaFoldDB" id="A0A179IRT1"/>
<dbReference type="PANTHER" id="PTHR40072">
    <property type="entry name" value="MOLYBDOPTERIN-GUANINE DINUCLEOTIDE BIOSYNTHESIS ADAPTER PROTEIN-RELATED"/>
    <property type="match status" value="1"/>
</dbReference>
<accession>A0A179IRT1</accession>
<name>A0A179IRT1_HYDSH</name>
<dbReference type="Pfam" id="PF03205">
    <property type="entry name" value="MobB"/>
    <property type="match status" value="1"/>
</dbReference>
<sequence length="200" mass="21465">MERIVHVAGFSGSGKTTLIARLIERAAADGIRAAVIKHHAHAGAVPPDRPRKDTAAFQAAGAVLRGLLAPEGALLYWTPTGAEALPAPAEAAAPAKRFWPLARAFGADWLFVEGFKTAPGPKLALLRSADDLPAALTWPDVIALVAPADHLARVRAVGNEAAVRFPLFAREDAERIYRWVIAERRFRPEASVEGKREAEC</sequence>
<keyword evidence="3" id="KW-1185">Reference proteome</keyword>
<organism evidence="2 3">
    <name type="scientific">Hydrogenibacillus schlegelii</name>
    <name type="common">Bacillus schlegelii</name>
    <dbReference type="NCBI Taxonomy" id="1484"/>
    <lineage>
        <taxon>Bacteria</taxon>
        <taxon>Bacillati</taxon>
        <taxon>Bacillota</taxon>
        <taxon>Bacilli</taxon>
        <taxon>Bacillales</taxon>
        <taxon>Bacillales Family X. Incertae Sedis</taxon>
        <taxon>Hydrogenibacillus</taxon>
    </lineage>
</organism>
<evidence type="ECO:0000313" key="3">
    <source>
        <dbReference type="Proteomes" id="UP000243024"/>
    </source>
</evidence>
<evidence type="ECO:0000259" key="1">
    <source>
        <dbReference type="Pfam" id="PF03205"/>
    </source>
</evidence>
<dbReference type="RefSeq" id="WP_066197383.1">
    <property type="nucleotide sequence ID" value="NZ_CBCSAS010000011.1"/>
</dbReference>
<dbReference type="PANTHER" id="PTHR40072:SF1">
    <property type="entry name" value="MOLYBDOPTERIN-GUANINE DINUCLEOTIDE BIOSYNTHESIS ADAPTER PROTEIN"/>
    <property type="match status" value="1"/>
</dbReference>
<dbReference type="STRING" id="1484.SA87_10930"/>